<sequence length="151" mass="16648">MGSNIVSGIAQLVIHDIEVGAAEDEVGMFSSARDNEGAGIASESTWSSAVSNSPLCLAVAVSPCVKREDVHKYLPKPDMTGYFYLFQFLPIELRAKIWDLILPQPRVLSLVFNVSRGSVKVYSEYHRGIVYQGAWMIETKLILNMPLLAVC</sequence>
<name>A0A1L7XX46_9HELO</name>
<dbReference type="Pfam" id="PF20150">
    <property type="entry name" value="2EXR"/>
    <property type="match status" value="1"/>
</dbReference>
<keyword evidence="3" id="KW-1185">Reference proteome</keyword>
<evidence type="ECO:0000313" key="3">
    <source>
        <dbReference type="Proteomes" id="UP000184330"/>
    </source>
</evidence>
<evidence type="ECO:0000259" key="1">
    <source>
        <dbReference type="Pfam" id="PF20150"/>
    </source>
</evidence>
<protein>
    <recommendedName>
        <fullName evidence="1">2EXR domain-containing protein</fullName>
    </recommendedName>
</protein>
<feature type="domain" description="2EXR" evidence="1">
    <location>
        <begin position="83"/>
        <end position="122"/>
    </location>
</feature>
<dbReference type="EMBL" id="FJOG01000073">
    <property type="protein sequence ID" value="CZR69559.1"/>
    <property type="molecule type" value="Genomic_DNA"/>
</dbReference>
<proteinExistence type="predicted"/>
<dbReference type="InterPro" id="IPR045518">
    <property type="entry name" value="2EXR"/>
</dbReference>
<dbReference type="Proteomes" id="UP000184330">
    <property type="component" value="Unassembled WGS sequence"/>
</dbReference>
<gene>
    <name evidence="2" type="ORF">PAC_19459</name>
</gene>
<organism evidence="2 3">
    <name type="scientific">Phialocephala subalpina</name>
    <dbReference type="NCBI Taxonomy" id="576137"/>
    <lineage>
        <taxon>Eukaryota</taxon>
        <taxon>Fungi</taxon>
        <taxon>Dikarya</taxon>
        <taxon>Ascomycota</taxon>
        <taxon>Pezizomycotina</taxon>
        <taxon>Leotiomycetes</taxon>
        <taxon>Helotiales</taxon>
        <taxon>Mollisiaceae</taxon>
        <taxon>Phialocephala</taxon>
        <taxon>Phialocephala fortinii species complex</taxon>
    </lineage>
</organism>
<dbReference type="OrthoDB" id="10477227at2759"/>
<evidence type="ECO:0000313" key="2">
    <source>
        <dbReference type="EMBL" id="CZR69559.1"/>
    </source>
</evidence>
<accession>A0A1L7XX46</accession>
<dbReference type="AlphaFoldDB" id="A0A1L7XX46"/>
<reference evidence="2 3" key="1">
    <citation type="submission" date="2016-03" db="EMBL/GenBank/DDBJ databases">
        <authorList>
            <person name="Ploux O."/>
        </authorList>
    </citation>
    <scope>NUCLEOTIDE SEQUENCE [LARGE SCALE GENOMIC DNA]</scope>
    <source>
        <strain evidence="2 3">UAMH 11012</strain>
    </source>
</reference>